<feature type="compositionally biased region" description="Polar residues" evidence="4">
    <location>
        <begin position="942"/>
        <end position="955"/>
    </location>
</feature>
<dbReference type="AlphaFoldDB" id="A0A8T0DZW3"/>
<dbReference type="GO" id="GO:0045087">
    <property type="term" value="P:innate immune response"/>
    <property type="evidence" value="ECO:0007669"/>
    <property type="project" value="TreeGrafter"/>
</dbReference>
<comment type="caution">
    <text evidence="7">The sequence shown here is derived from an EMBL/GenBank/DDBJ whole genome shotgun (WGS) entry which is preliminary data.</text>
</comment>
<dbReference type="EMBL" id="JABXBU010002231">
    <property type="protein sequence ID" value="KAF8764022.1"/>
    <property type="molecule type" value="Genomic_DNA"/>
</dbReference>
<feature type="region of interest" description="Disordered" evidence="4">
    <location>
        <begin position="327"/>
        <end position="414"/>
    </location>
</feature>
<evidence type="ECO:0000259" key="6">
    <source>
        <dbReference type="Pfam" id="PF16077"/>
    </source>
</evidence>
<feature type="compositionally biased region" description="Polar residues" evidence="4">
    <location>
        <begin position="87"/>
        <end position="109"/>
    </location>
</feature>
<dbReference type="GO" id="GO:0008083">
    <property type="term" value="F:growth factor activity"/>
    <property type="evidence" value="ECO:0007669"/>
    <property type="project" value="TreeGrafter"/>
</dbReference>
<sequence>MDSWISKFHWYILGLHLLCICINAQDIRSQHRNNRRKLPTVIITKEHLKRMPQLYGPIGGTAAEFIVSAGLDNTHSSAVRIRKVGSRGSNGTLSPNPILNSSRVDNFNPQEPPRRPDPINNNFNIANDRRQPVIYRQSINRRQDVLNERNNAQFHHQRFFPTVDVNINGPHPRYVPPIFVPYYQQQPQNPGHDLRPAFPYRPSFNNPNRPAEGYDYQYRTAPKPYDKKPHIQPDFNKDKITNTAIYPDPVPTGIDKIDSDSDQDDTDIKFNEEHPKEEMKKTATPHKHIVAETPVLRLNRVKPQDAKNLIIRRPSLVLRDQITVNEVGESSERPRFGPRALQFDEDTSRTSRRKRQADSGESLKEKFSHFQSKRISHNIDKIDKSNEEENESDSIKLSKERNESDSIELSKEQNETTDFPLLSSLKNILGEFTKNRQRLARKYAFQQFDDSKVTNYSRTNSSDEIPANGRSAFYSDVNYQAQMDHFPLSSDDRSQGDVMSFSDFLASPLAEQIRLERQVMFRNSSFLNDSLINENFNVSAGFDSITQNSTLLKNIVAAKLLQSILNIDGNISSNATRMDDVSHPRSNPDKMASSEQRQFGIVVSPYDGHESFISKSTMPVIRILKGKIVPLPDLPQELIPILLGTYRPSYTSEASFDDPKLTDSILDNALLSLLKNEEMMNQHRQVNRKLHPMGYRLNRKSPSTNYIGSMKASEPVEKTSHNYKPNEWSLGPRCDRLTEEICLDDSDYPSSAIMSSIYKDKSKFDLMYAELKVRESQVEGLSRQQEQAYSFDHYYGPYAQGSSSSLVPKDYGPAGGFVCPSEVHYGRPHRAKNRKGEWKVVVNVGEYTQTLRMEKCLASGNPCKYVVSPIQSTCAQVYSYHRLLVFNKDLGLHIDLFRVPTSCACHLRAAQQDHTSKFSSRIPMVHRPNPYEEFGGHVETAPSPQLMSEGSSTGMNDKKNSFSSTLWAILGGGQQASALAQQPQFLDEVQKQISWTQQMKHFPQLLKQISPNQVLKQLLEDDEDEVPVRRQRVRQPADRYNSGGFASHPVPISVPLPPPPPPPMIIARRPVVGAATPDQKHLFGMPSNAQAKIIKISPTESSTKVFSLTKEGSPGKTVVRLTESSPQSIFGGSSVHELKAYKIRPGMYHPSTGTGEKIQISEASLVPVAPQFSDQANSEGVLKPILKPMPVPKGSNKRVVEDEDLIAVEKSEEGEVHAFKVETFTEQKAPEDSTEDSSEDGKINFSYHPILEYLNL</sequence>
<feature type="region of interest" description="Disordered" evidence="4">
    <location>
        <begin position="241"/>
        <end position="268"/>
    </location>
</feature>
<dbReference type="GO" id="GO:0021556">
    <property type="term" value="P:central nervous system formation"/>
    <property type="evidence" value="ECO:0007669"/>
    <property type="project" value="TreeGrafter"/>
</dbReference>
<evidence type="ECO:0000256" key="2">
    <source>
        <dbReference type="ARBA" id="ARBA00023157"/>
    </source>
</evidence>
<feature type="compositionally biased region" description="Basic and acidic residues" evidence="4">
    <location>
        <begin position="377"/>
        <end position="414"/>
    </location>
</feature>
<dbReference type="InterPro" id="IPR032104">
    <property type="entry name" value="Spaetzle"/>
</dbReference>
<evidence type="ECO:0000256" key="1">
    <source>
        <dbReference type="ARBA" id="ARBA00022729"/>
    </source>
</evidence>
<feature type="signal peptide" evidence="5">
    <location>
        <begin position="1"/>
        <end position="24"/>
    </location>
</feature>
<dbReference type="PANTHER" id="PTHR23199">
    <property type="entry name" value="NEUROTROPHIN 1-RELATED"/>
    <property type="match status" value="1"/>
</dbReference>
<reference evidence="7" key="2">
    <citation type="submission" date="2020-06" db="EMBL/GenBank/DDBJ databases">
        <authorList>
            <person name="Sheffer M."/>
        </authorList>
    </citation>
    <scope>NUCLEOTIDE SEQUENCE</scope>
</reference>
<keyword evidence="3" id="KW-0325">Glycoprotein</keyword>
<dbReference type="GO" id="GO:0005121">
    <property type="term" value="F:Toll binding"/>
    <property type="evidence" value="ECO:0007669"/>
    <property type="project" value="TreeGrafter"/>
</dbReference>
<feature type="compositionally biased region" description="Basic and acidic residues" evidence="4">
    <location>
        <begin position="356"/>
        <end position="368"/>
    </location>
</feature>
<reference evidence="7" key="1">
    <citation type="journal article" date="2020" name="bioRxiv">
        <title>Chromosome-level reference genome of the European wasp spider Argiope bruennichi: a resource for studies on range expansion and evolutionary adaptation.</title>
        <authorList>
            <person name="Sheffer M.M."/>
            <person name="Hoppe A."/>
            <person name="Krehenwinkel H."/>
            <person name="Uhl G."/>
            <person name="Kuss A.W."/>
            <person name="Jensen L."/>
            <person name="Jensen C."/>
            <person name="Gillespie R.G."/>
            <person name="Hoff K.J."/>
            <person name="Prost S."/>
        </authorList>
    </citation>
    <scope>NUCLEOTIDE SEQUENCE</scope>
</reference>
<evidence type="ECO:0000256" key="4">
    <source>
        <dbReference type="SAM" id="MobiDB-lite"/>
    </source>
</evidence>
<dbReference type="PANTHER" id="PTHR23199:SF12">
    <property type="entry name" value="NEUROTROPHIN 1-RELATED"/>
    <property type="match status" value="1"/>
</dbReference>
<gene>
    <name evidence="7" type="ORF">HNY73_022145</name>
</gene>
<proteinExistence type="predicted"/>
<evidence type="ECO:0000256" key="5">
    <source>
        <dbReference type="SAM" id="SignalP"/>
    </source>
</evidence>
<evidence type="ECO:0000313" key="8">
    <source>
        <dbReference type="Proteomes" id="UP000807504"/>
    </source>
</evidence>
<feature type="region of interest" description="Disordered" evidence="4">
    <location>
        <begin position="1222"/>
        <end position="1243"/>
    </location>
</feature>
<keyword evidence="2" id="KW-1015">Disulfide bond</keyword>
<feature type="region of interest" description="Disordered" evidence="4">
    <location>
        <begin position="936"/>
        <end position="955"/>
    </location>
</feature>
<dbReference type="Pfam" id="PF16077">
    <property type="entry name" value="Spaetzle"/>
    <property type="match status" value="1"/>
</dbReference>
<evidence type="ECO:0000313" key="7">
    <source>
        <dbReference type="EMBL" id="KAF8764022.1"/>
    </source>
</evidence>
<feature type="chain" id="PRO_5035824346" evidence="5">
    <location>
        <begin position="25"/>
        <end position="1256"/>
    </location>
</feature>
<evidence type="ECO:0000256" key="3">
    <source>
        <dbReference type="ARBA" id="ARBA00023180"/>
    </source>
</evidence>
<accession>A0A8T0DZW3</accession>
<organism evidence="7 8">
    <name type="scientific">Argiope bruennichi</name>
    <name type="common">Wasp spider</name>
    <name type="synonym">Aranea bruennichi</name>
    <dbReference type="NCBI Taxonomy" id="94029"/>
    <lineage>
        <taxon>Eukaryota</taxon>
        <taxon>Metazoa</taxon>
        <taxon>Ecdysozoa</taxon>
        <taxon>Arthropoda</taxon>
        <taxon>Chelicerata</taxon>
        <taxon>Arachnida</taxon>
        <taxon>Araneae</taxon>
        <taxon>Araneomorphae</taxon>
        <taxon>Entelegynae</taxon>
        <taxon>Araneoidea</taxon>
        <taxon>Araneidae</taxon>
        <taxon>Argiope</taxon>
    </lineage>
</organism>
<feature type="domain" description="Spaetzle" evidence="6">
    <location>
        <begin position="817"/>
        <end position="907"/>
    </location>
</feature>
<name>A0A8T0DZW3_ARGBR</name>
<protein>
    <submittedName>
        <fullName evidence="7">Neurotrophin 1 like protein</fullName>
    </submittedName>
</protein>
<dbReference type="InterPro" id="IPR052444">
    <property type="entry name" value="Spz/Toll_ligand-like"/>
</dbReference>
<feature type="region of interest" description="Disordered" evidence="4">
    <location>
        <begin position="83"/>
        <end position="125"/>
    </location>
</feature>
<dbReference type="Gene3D" id="2.10.90.10">
    <property type="entry name" value="Cystine-knot cytokines"/>
    <property type="match status" value="1"/>
</dbReference>
<keyword evidence="1 5" id="KW-0732">Signal</keyword>
<dbReference type="Proteomes" id="UP000807504">
    <property type="component" value="Unassembled WGS sequence"/>
</dbReference>
<keyword evidence="8" id="KW-1185">Reference proteome</keyword>
<dbReference type="GO" id="GO:0005615">
    <property type="term" value="C:extracellular space"/>
    <property type="evidence" value="ECO:0007669"/>
    <property type="project" value="UniProtKB-ARBA"/>
</dbReference>
<dbReference type="SUPFAM" id="SSF57501">
    <property type="entry name" value="Cystine-knot cytokines"/>
    <property type="match status" value="1"/>
</dbReference>
<feature type="compositionally biased region" description="Basic and acidic residues" evidence="4">
    <location>
        <begin position="1222"/>
        <end position="1231"/>
    </location>
</feature>
<dbReference type="InterPro" id="IPR029034">
    <property type="entry name" value="Cystine-knot_cytokine"/>
</dbReference>